<organism evidence="2 3">
    <name type="scientific">Candidatus Magasanikbacteria bacterium GW2011_GWC2_45_8</name>
    <dbReference type="NCBI Taxonomy" id="1619050"/>
    <lineage>
        <taxon>Bacteria</taxon>
        <taxon>Candidatus Magasanikiibacteriota</taxon>
    </lineage>
</organism>
<keyword evidence="1" id="KW-1133">Transmembrane helix</keyword>
<evidence type="ECO:0000313" key="2">
    <source>
        <dbReference type="EMBL" id="KKU13711.1"/>
    </source>
</evidence>
<feature type="transmembrane region" description="Helical" evidence="1">
    <location>
        <begin position="87"/>
        <end position="103"/>
    </location>
</feature>
<dbReference type="Proteomes" id="UP000034911">
    <property type="component" value="Unassembled WGS sequence"/>
</dbReference>
<evidence type="ECO:0000256" key="1">
    <source>
        <dbReference type="SAM" id="Phobius"/>
    </source>
</evidence>
<dbReference type="STRING" id="1619050.UX20_C0015G0005"/>
<keyword evidence="1" id="KW-0812">Transmembrane</keyword>
<evidence type="ECO:0000313" key="3">
    <source>
        <dbReference type="Proteomes" id="UP000034911"/>
    </source>
</evidence>
<proteinExistence type="predicted"/>
<comment type="caution">
    <text evidence="2">The sequence shown here is derived from an EMBL/GenBank/DDBJ whole genome shotgun (WGS) entry which is preliminary data.</text>
</comment>
<gene>
    <name evidence="2" type="ORF">UX20_C0015G0005</name>
</gene>
<dbReference type="AlphaFoldDB" id="A0A0G1MZB8"/>
<reference evidence="2 3" key="1">
    <citation type="journal article" date="2015" name="Nature">
        <title>rRNA introns, odd ribosomes, and small enigmatic genomes across a large radiation of phyla.</title>
        <authorList>
            <person name="Brown C.T."/>
            <person name="Hug L.A."/>
            <person name="Thomas B.C."/>
            <person name="Sharon I."/>
            <person name="Castelle C.J."/>
            <person name="Singh A."/>
            <person name="Wilkins M.J."/>
            <person name="Williams K.H."/>
            <person name="Banfield J.F."/>
        </authorList>
    </citation>
    <scope>NUCLEOTIDE SEQUENCE [LARGE SCALE GENOMIC DNA]</scope>
</reference>
<evidence type="ECO:0008006" key="4">
    <source>
        <dbReference type="Google" id="ProtNLM"/>
    </source>
</evidence>
<sequence>MVRALSSHDRGHRFESCVTHQIFVSKKKTMEEELQNELHPRVPKAGRVLHTWTIPVYQLHTRGTLWYIIAGTLVIALLGYAVATANFLFALLIILFAVIIFLSHTNEPPMVDVAVTDLGIVMNERFYPYHALTSFWIIFDPPLTKHLYIQFQSSVRPALSIHLADENPLEIRETLRQFVYEDLEKREEPLSEVLWRVFKM</sequence>
<feature type="transmembrane region" description="Helical" evidence="1">
    <location>
        <begin position="64"/>
        <end position="81"/>
    </location>
</feature>
<accession>A0A0G1MZB8</accession>
<name>A0A0G1MZB8_9BACT</name>
<protein>
    <recommendedName>
        <fullName evidence="4">DUF5673 domain-containing protein</fullName>
    </recommendedName>
</protein>
<keyword evidence="1" id="KW-0472">Membrane</keyword>
<dbReference type="EMBL" id="LCLH01000015">
    <property type="protein sequence ID" value="KKU13711.1"/>
    <property type="molecule type" value="Genomic_DNA"/>
</dbReference>